<gene>
    <name evidence="2" type="ORF">DL897_00555</name>
</gene>
<reference evidence="2 3" key="2">
    <citation type="submission" date="2018-06" db="EMBL/GenBank/DDBJ databases">
        <authorList>
            <person name="Zhirakovskaya E."/>
        </authorList>
    </citation>
    <scope>NUCLEOTIDE SEQUENCE [LARGE SCALE GENOMIC DNA]</scope>
    <source>
        <strain evidence="2 3">FBKL4.011</strain>
    </source>
</reference>
<sequence length="263" mass="30261">MEPIFLQDWNPAWLDRSQTRNKKPRITGITSLIDRGMGLYSFEELLQLAGDYIDFIKLGFGTAAITPTDILQKKIALARQYQVDLYPGGTFFEVACEHGNVTTYFKTVKHFGFRWVEISDGTIEITLQKRSWMIQQAISHGLKVITEIGKKKANSFLPLSEFLSLYEHDLEQGASYVIIEGREDGKNVGLYDEQGQMDADYVQQLIKYVNLNQVIWEAPQKKQHIQLIKWIGNDVNLGNIPPSEVMSLETLRRGLRSDTFYFW</sequence>
<dbReference type="PANTHER" id="PTHR48413">
    <property type="match status" value="1"/>
</dbReference>
<dbReference type="SUPFAM" id="SSF102110">
    <property type="entry name" value="(2r)-phospho-3-sulfolactate synthase ComA"/>
    <property type="match status" value="1"/>
</dbReference>
<proteinExistence type="inferred from homology"/>
<dbReference type="RefSeq" id="WP_113657182.1">
    <property type="nucleotide sequence ID" value="NZ_KZ845663.1"/>
</dbReference>
<name>A0A364K8F8_9BACL</name>
<dbReference type="PANTHER" id="PTHR48413:SF1">
    <property type="entry name" value="PROTEIN HEAT-STRESS-ASSOCIATED 32"/>
    <property type="match status" value="1"/>
</dbReference>
<dbReference type="Pfam" id="PF02679">
    <property type="entry name" value="ComA"/>
    <property type="match status" value="1"/>
</dbReference>
<keyword evidence="3" id="KW-1185">Reference proteome</keyword>
<dbReference type="EMBL" id="QJKK01000001">
    <property type="protein sequence ID" value="RAL26577.1"/>
    <property type="molecule type" value="Genomic_DNA"/>
</dbReference>
<dbReference type="Proteomes" id="UP000251213">
    <property type="component" value="Unassembled WGS sequence"/>
</dbReference>
<dbReference type="InterPro" id="IPR013785">
    <property type="entry name" value="Aldolase_TIM"/>
</dbReference>
<evidence type="ECO:0000313" key="2">
    <source>
        <dbReference type="EMBL" id="RAL26577.1"/>
    </source>
</evidence>
<dbReference type="OrthoDB" id="7809088at2"/>
<evidence type="ECO:0000313" key="3">
    <source>
        <dbReference type="Proteomes" id="UP000251213"/>
    </source>
</evidence>
<dbReference type="Gene3D" id="3.20.20.70">
    <property type="entry name" value="Aldolase class I"/>
    <property type="match status" value="1"/>
</dbReference>
<evidence type="ECO:0000256" key="1">
    <source>
        <dbReference type="ARBA" id="ARBA00010424"/>
    </source>
</evidence>
<comment type="similarity">
    <text evidence="1">Belongs to the phosphosulfolactate synthase family.</text>
</comment>
<reference evidence="2 3" key="1">
    <citation type="submission" date="2018-06" db="EMBL/GenBank/DDBJ databases">
        <title>Thermoflavimicrobium daqus sp. nov., a thermophilic microbe isolated from Moutai-flavour Daqu.</title>
        <authorList>
            <person name="Wang X."/>
            <person name="Zhou H."/>
        </authorList>
    </citation>
    <scope>NUCLEOTIDE SEQUENCE [LARGE SCALE GENOMIC DNA]</scope>
    <source>
        <strain evidence="2 3">FBKL4.011</strain>
    </source>
</reference>
<dbReference type="InterPro" id="IPR003830">
    <property type="entry name" value="ComA_synth"/>
</dbReference>
<comment type="caution">
    <text evidence="2">The sequence shown here is derived from an EMBL/GenBank/DDBJ whole genome shotgun (WGS) entry which is preliminary data.</text>
</comment>
<dbReference type="AlphaFoldDB" id="A0A364K8F8"/>
<protein>
    <submittedName>
        <fullName evidence="2">Phosphosulfolactate synthase</fullName>
    </submittedName>
</protein>
<organism evidence="2 3">
    <name type="scientific">Thermoflavimicrobium daqui</name>
    <dbReference type="NCBI Taxonomy" id="2137476"/>
    <lineage>
        <taxon>Bacteria</taxon>
        <taxon>Bacillati</taxon>
        <taxon>Bacillota</taxon>
        <taxon>Bacilli</taxon>
        <taxon>Bacillales</taxon>
        <taxon>Thermoactinomycetaceae</taxon>
        <taxon>Thermoflavimicrobium</taxon>
    </lineage>
</organism>
<dbReference type="InterPro" id="IPR036112">
    <property type="entry name" value="ComA_synth_sf"/>
</dbReference>
<accession>A0A364K8F8</accession>